<dbReference type="Proteomes" id="UP000192906">
    <property type="component" value="Unassembled WGS sequence"/>
</dbReference>
<proteinExistence type="predicted"/>
<dbReference type="EMBL" id="FWZU01000001">
    <property type="protein sequence ID" value="SME87844.1"/>
    <property type="molecule type" value="Genomic_DNA"/>
</dbReference>
<name>A0A1X7C0L7_9BACT</name>
<evidence type="ECO:0000313" key="2">
    <source>
        <dbReference type="Proteomes" id="UP000192906"/>
    </source>
</evidence>
<dbReference type="STRING" id="1519643.SAMN06295933_0055"/>
<dbReference type="AlphaFoldDB" id="A0A1X7C0L7"/>
<reference evidence="2" key="1">
    <citation type="submission" date="2017-04" db="EMBL/GenBank/DDBJ databases">
        <authorList>
            <person name="Varghese N."/>
            <person name="Submissions S."/>
        </authorList>
    </citation>
    <scope>NUCLEOTIDE SEQUENCE [LARGE SCALE GENOMIC DNA]</scope>
    <source>
        <strain evidence="2">K3S</strain>
    </source>
</reference>
<dbReference type="RefSeq" id="WP_085096644.1">
    <property type="nucleotide sequence ID" value="NZ_FWZU01000001.1"/>
</dbReference>
<protein>
    <submittedName>
        <fullName evidence="1">Uncharacterized protein</fullName>
    </submittedName>
</protein>
<keyword evidence="2" id="KW-1185">Reference proteome</keyword>
<evidence type="ECO:0000313" key="1">
    <source>
        <dbReference type="EMBL" id="SME87844.1"/>
    </source>
</evidence>
<gene>
    <name evidence="1" type="ORF">SAMN06295933_0055</name>
</gene>
<accession>A0A1X7C0L7</accession>
<organism evidence="1 2">
    <name type="scientific">Desulfovibrio gilichinskyi</name>
    <dbReference type="NCBI Taxonomy" id="1519643"/>
    <lineage>
        <taxon>Bacteria</taxon>
        <taxon>Pseudomonadati</taxon>
        <taxon>Thermodesulfobacteriota</taxon>
        <taxon>Desulfovibrionia</taxon>
        <taxon>Desulfovibrionales</taxon>
        <taxon>Desulfovibrionaceae</taxon>
        <taxon>Desulfovibrio</taxon>
    </lineage>
</organism>
<sequence length="193" mass="21853">MRFINFIKKAKNRTFDVDPHGDSSFSGINEGKQAFDSMNERSKNPEAPFKGINPNYPPAKDSALLGEKVLSEKMSNVKFGFELRALGDTIEDAITNSLRNIIKEIDPKIYVHSIDVEKFTTRLSIIIDEFSQTKSEMESILSSTALGWRDSGHTELKTMVKQYTKTIILLSDSLQIFKEVLDALNENVKKMDK</sequence>